<evidence type="ECO:0000313" key="1">
    <source>
        <dbReference type="EMBL" id="GAH91794.1"/>
    </source>
</evidence>
<reference evidence="1" key="1">
    <citation type="journal article" date="2014" name="Front. Microbiol.">
        <title>High frequency of phylogenetically diverse reductive dehalogenase-homologous genes in deep subseafloor sedimentary metagenomes.</title>
        <authorList>
            <person name="Kawai M."/>
            <person name="Futagami T."/>
            <person name="Toyoda A."/>
            <person name="Takaki Y."/>
            <person name="Nishi S."/>
            <person name="Hori S."/>
            <person name="Arai W."/>
            <person name="Tsubouchi T."/>
            <person name="Morono Y."/>
            <person name="Uchiyama I."/>
            <person name="Ito T."/>
            <person name="Fujiyama A."/>
            <person name="Inagaki F."/>
            <person name="Takami H."/>
        </authorList>
    </citation>
    <scope>NUCLEOTIDE SEQUENCE</scope>
    <source>
        <strain evidence="1">Expedition CK06-06</strain>
    </source>
</reference>
<sequence length="144" mass="16312">MAHKYNNFNGAFNAFVGQWFKLDDQRDAIGWQVQLAQGSADSEDWRSAIYMLGTAIGNCAAMTVQIFDADAISWDNSFFNECLYWAAQEGGDAEPYELTATKICEAWAKKGFEDRALTIAFIDRMRQLIWDEPFFVAWAAKPEG</sequence>
<dbReference type="EMBL" id="BARV01000023">
    <property type="protein sequence ID" value="GAH91794.1"/>
    <property type="molecule type" value="Genomic_DNA"/>
</dbReference>
<dbReference type="AlphaFoldDB" id="X1KNS1"/>
<gene>
    <name evidence="1" type="ORF">S06H3_00155</name>
</gene>
<protein>
    <submittedName>
        <fullName evidence="1">Uncharacterized protein</fullName>
    </submittedName>
</protein>
<accession>X1KNS1</accession>
<comment type="caution">
    <text evidence="1">The sequence shown here is derived from an EMBL/GenBank/DDBJ whole genome shotgun (WGS) entry which is preliminary data.</text>
</comment>
<organism evidence="1">
    <name type="scientific">marine sediment metagenome</name>
    <dbReference type="NCBI Taxonomy" id="412755"/>
    <lineage>
        <taxon>unclassified sequences</taxon>
        <taxon>metagenomes</taxon>
        <taxon>ecological metagenomes</taxon>
    </lineage>
</organism>
<proteinExistence type="predicted"/>
<name>X1KNS1_9ZZZZ</name>